<dbReference type="InterPro" id="IPR001878">
    <property type="entry name" value="Znf_CCHC"/>
</dbReference>
<evidence type="ECO:0000313" key="5">
    <source>
        <dbReference type="Proteomes" id="UP001141552"/>
    </source>
</evidence>
<dbReference type="InterPro" id="IPR036875">
    <property type="entry name" value="Znf_CCHC_sf"/>
</dbReference>
<dbReference type="EMBL" id="JAKUCV010000924">
    <property type="protein sequence ID" value="KAJ4848340.1"/>
    <property type="molecule type" value="Genomic_DNA"/>
</dbReference>
<dbReference type="Pfam" id="PF00098">
    <property type="entry name" value="zf-CCHC"/>
    <property type="match status" value="3"/>
</dbReference>
<feature type="domain" description="CCHC-type" evidence="3">
    <location>
        <begin position="188"/>
        <end position="203"/>
    </location>
</feature>
<keyword evidence="5" id="KW-1185">Reference proteome</keyword>
<dbReference type="Gene3D" id="4.10.60.10">
    <property type="entry name" value="Zinc finger, CCHC-type"/>
    <property type="match status" value="4"/>
</dbReference>
<feature type="domain" description="CCHC-type" evidence="3">
    <location>
        <begin position="337"/>
        <end position="350"/>
    </location>
</feature>
<keyword evidence="1" id="KW-0479">Metal-binding</keyword>
<dbReference type="GO" id="GO:0008270">
    <property type="term" value="F:zinc ion binding"/>
    <property type="evidence" value="ECO:0007669"/>
    <property type="project" value="UniProtKB-KW"/>
</dbReference>
<dbReference type="Proteomes" id="UP001141552">
    <property type="component" value="Unassembled WGS sequence"/>
</dbReference>
<gene>
    <name evidence="4" type="ORF">Tsubulata_044406</name>
</gene>
<sequence>MGKREKQRAKIDESEVEEEGEEKTLSKSDDEDAEANEDLSLKIVEKALLSRAAKFHQNLAGEGADMAGKAGGAPVLELAESSPSLETTSDTVSAGGDAVKKKRRKKKSKSSKNAETSEHSVIVAEGEEKVEVIKSSEEIVEAAEELAGVTEPVAVVEEPEASVNTVLRKLLRGPRYFDSPDSGGWPACYNCGEEGHMAVHCPSFTKKLKPCFVCGSLEHGAKQCPKGRDCFICKTGGHRAKDCPERNNAGLQSSKICLKCGGSGHDMFSCQNNYSVKDLKAIQCYICKSFGHLCCANQDEDRPREVSCYKCGEFGHTGLACLRLREEGTSIASPSLCFKCGEAGHFARECSSSAKSGKRNRERAHGESYEASGVKSAPHDLRKARKKRKTKSQDGGMTTPLKSKHRDSSLLKPCKSKYMGGWTAEDPEALPQSTPRKSKHRGGWLTEDPGESSQSSSKKNRWRSPSTPSSKSHMYSTSPGGYNSHSPKKIYGAYSGTPSFQGSAPSFQHNRYSASRFGNYGSDGGYSGTPSLQGSAPSFKHNSYSASRFGNYGSDGLERRYDLETRHYGDGLRRNRDWW</sequence>
<feature type="compositionally biased region" description="Basic residues" evidence="2">
    <location>
        <begin position="100"/>
        <end position="110"/>
    </location>
</feature>
<feature type="compositionally biased region" description="Polar residues" evidence="2">
    <location>
        <begin position="451"/>
        <end position="483"/>
    </location>
</feature>
<feature type="region of interest" description="Disordered" evidence="2">
    <location>
        <begin position="74"/>
        <end position="120"/>
    </location>
</feature>
<evidence type="ECO:0000256" key="1">
    <source>
        <dbReference type="PROSITE-ProRule" id="PRU00047"/>
    </source>
</evidence>
<comment type="caution">
    <text evidence="4">The sequence shown here is derived from an EMBL/GenBank/DDBJ whole genome shotgun (WGS) entry which is preliminary data.</text>
</comment>
<feature type="compositionally biased region" description="Polar residues" evidence="2">
    <location>
        <begin position="81"/>
        <end position="92"/>
    </location>
</feature>
<dbReference type="AlphaFoldDB" id="A0A9Q0JPR8"/>
<dbReference type="OrthoDB" id="427960at2759"/>
<organism evidence="4 5">
    <name type="scientific">Turnera subulata</name>
    <dbReference type="NCBI Taxonomy" id="218843"/>
    <lineage>
        <taxon>Eukaryota</taxon>
        <taxon>Viridiplantae</taxon>
        <taxon>Streptophyta</taxon>
        <taxon>Embryophyta</taxon>
        <taxon>Tracheophyta</taxon>
        <taxon>Spermatophyta</taxon>
        <taxon>Magnoliopsida</taxon>
        <taxon>eudicotyledons</taxon>
        <taxon>Gunneridae</taxon>
        <taxon>Pentapetalae</taxon>
        <taxon>rosids</taxon>
        <taxon>fabids</taxon>
        <taxon>Malpighiales</taxon>
        <taxon>Passifloraceae</taxon>
        <taxon>Turnera</taxon>
    </lineage>
</organism>
<evidence type="ECO:0000259" key="3">
    <source>
        <dbReference type="PROSITE" id="PS50158"/>
    </source>
</evidence>
<feature type="domain" description="CCHC-type" evidence="3">
    <location>
        <begin position="308"/>
        <end position="321"/>
    </location>
</feature>
<accession>A0A9Q0JPR8</accession>
<feature type="region of interest" description="Disordered" evidence="2">
    <location>
        <begin position="1"/>
        <end position="38"/>
    </location>
</feature>
<keyword evidence="1" id="KW-0862">Zinc</keyword>
<dbReference type="PANTHER" id="PTHR46978">
    <property type="entry name" value="ZINC KNUCKLE (CCHC-TYPE) FAMILY PROTEIN"/>
    <property type="match status" value="1"/>
</dbReference>
<dbReference type="SUPFAM" id="SSF57756">
    <property type="entry name" value="Retrovirus zinc finger-like domains"/>
    <property type="match status" value="3"/>
</dbReference>
<dbReference type="GO" id="GO:0003676">
    <property type="term" value="F:nucleic acid binding"/>
    <property type="evidence" value="ECO:0007669"/>
    <property type="project" value="InterPro"/>
</dbReference>
<evidence type="ECO:0000313" key="4">
    <source>
        <dbReference type="EMBL" id="KAJ4848340.1"/>
    </source>
</evidence>
<protein>
    <recommendedName>
        <fullName evidence="3">CCHC-type domain-containing protein</fullName>
    </recommendedName>
</protein>
<feature type="domain" description="CCHC-type" evidence="3">
    <location>
        <begin position="230"/>
        <end position="245"/>
    </location>
</feature>
<proteinExistence type="predicted"/>
<dbReference type="SMART" id="SM00343">
    <property type="entry name" value="ZnF_C2HC"/>
    <property type="match status" value="7"/>
</dbReference>
<keyword evidence="1" id="KW-0863">Zinc-finger</keyword>
<reference evidence="4" key="1">
    <citation type="submission" date="2022-02" db="EMBL/GenBank/DDBJ databases">
        <authorList>
            <person name="Henning P.M."/>
            <person name="McCubbin A.G."/>
            <person name="Shore J.S."/>
        </authorList>
    </citation>
    <scope>NUCLEOTIDE SEQUENCE</scope>
    <source>
        <strain evidence="4">F60SS</strain>
        <tissue evidence="4">Leaves</tissue>
    </source>
</reference>
<dbReference type="PROSITE" id="PS50158">
    <property type="entry name" value="ZF_CCHC"/>
    <property type="match status" value="4"/>
</dbReference>
<evidence type="ECO:0000256" key="2">
    <source>
        <dbReference type="SAM" id="MobiDB-lite"/>
    </source>
</evidence>
<reference evidence="4" key="2">
    <citation type="journal article" date="2023" name="Plants (Basel)">
        <title>Annotation of the Turnera subulata (Passifloraceae) Draft Genome Reveals the S-Locus Evolved after the Divergence of Turneroideae from Passifloroideae in a Stepwise Manner.</title>
        <authorList>
            <person name="Henning P.M."/>
            <person name="Roalson E.H."/>
            <person name="Mir W."/>
            <person name="McCubbin A.G."/>
            <person name="Shore J.S."/>
        </authorList>
    </citation>
    <scope>NUCLEOTIDE SEQUENCE</scope>
    <source>
        <strain evidence="4">F60SS</strain>
    </source>
</reference>
<feature type="region of interest" description="Disordered" evidence="2">
    <location>
        <begin position="352"/>
        <end position="483"/>
    </location>
</feature>
<name>A0A9Q0JPR8_9ROSI</name>
<dbReference type="PANTHER" id="PTHR46978:SF1">
    <property type="entry name" value="ZINC KNUCKLE (CCHC-TYPE) FAMILY PROTEIN"/>
    <property type="match status" value="1"/>
</dbReference>